<dbReference type="AlphaFoldDB" id="A0AAU9LKI3"/>
<proteinExistence type="predicted"/>
<sequence>MDTKKIKRRHSLHPPKAYIFCRFRAQHSLSFVGFKFSRDLPFLGLSSLSLVFAEENWLFFDPKWIFAGRA</sequence>
<protein>
    <submittedName>
        <fullName evidence="1">Uncharacterized protein</fullName>
    </submittedName>
</protein>
<evidence type="ECO:0000313" key="1">
    <source>
        <dbReference type="EMBL" id="CAH1412953.1"/>
    </source>
</evidence>
<comment type="caution">
    <text evidence="1">The sequence shown here is derived from an EMBL/GenBank/DDBJ whole genome shotgun (WGS) entry which is preliminary data.</text>
</comment>
<accession>A0AAU9LKI3</accession>
<evidence type="ECO:0000313" key="2">
    <source>
        <dbReference type="Proteomes" id="UP001157418"/>
    </source>
</evidence>
<keyword evidence="2" id="KW-1185">Reference proteome</keyword>
<dbReference type="Proteomes" id="UP001157418">
    <property type="component" value="Unassembled WGS sequence"/>
</dbReference>
<reference evidence="1 2" key="1">
    <citation type="submission" date="2022-01" db="EMBL/GenBank/DDBJ databases">
        <authorList>
            <person name="Xiong W."/>
            <person name="Schranz E."/>
        </authorList>
    </citation>
    <scope>NUCLEOTIDE SEQUENCE [LARGE SCALE GENOMIC DNA]</scope>
</reference>
<organism evidence="1 2">
    <name type="scientific">Lactuca virosa</name>
    <dbReference type="NCBI Taxonomy" id="75947"/>
    <lineage>
        <taxon>Eukaryota</taxon>
        <taxon>Viridiplantae</taxon>
        <taxon>Streptophyta</taxon>
        <taxon>Embryophyta</taxon>
        <taxon>Tracheophyta</taxon>
        <taxon>Spermatophyta</taxon>
        <taxon>Magnoliopsida</taxon>
        <taxon>eudicotyledons</taxon>
        <taxon>Gunneridae</taxon>
        <taxon>Pentapetalae</taxon>
        <taxon>asterids</taxon>
        <taxon>campanulids</taxon>
        <taxon>Asterales</taxon>
        <taxon>Asteraceae</taxon>
        <taxon>Cichorioideae</taxon>
        <taxon>Cichorieae</taxon>
        <taxon>Lactucinae</taxon>
        <taxon>Lactuca</taxon>
    </lineage>
</organism>
<dbReference type="EMBL" id="CAKMRJ010000001">
    <property type="protein sequence ID" value="CAH1412953.1"/>
    <property type="molecule type" value="Genomic_DNA"/>
</dbReference>
<name>A0AAU9LKI3_9ASTR</name>
<gene>
    <name evidence="1" type="ORF">LVIROSA_LOCUS939</name>
</gene>